<keyword evidence="2" id="KW-1185">Reference proteome</keyword>
<sequence length="287" mass="31766">MLVSENLSAWVEIEGIAAQEYNIKVKEDPKRVTCWIASEEGKAFGVHIKDTSCRIATCWTLSVDGVEVHSPVLVPRPKGECERTGCVTRVRVSPTEQRALVFSRMSTTDDDQYLERSAHLNVGEITLDIWTAQDSERTGPASCVQLPNDPVHEKSKKSGMHCIGLGAVEHEESATAELWDCIDHLATFSFKYRPLALLQANGIAPPPPPASASPDPEEIDRAVSAEEKELKHQMEIMQQRLAELEKSRGAKRVKEEPDTAAQRARKRVKRGPKSAFVSGEVIDLTSE</sequence>
<dbReference type="EMBL" id="WQMT02000003">
    <property type="protein sequence ID" value="KAG9224520.1"/>
    <property type="molecule type" value="Genomic_DNA"/>
</dbReference>
<proteinExistence type="predicted"/>
<protein>
    <submittedName>
        <fullName evidence="1">Uncharacterized protein</fullName>
    </submittedName>
</protein>
<dbReference type="Proteomes" id="UP000824881">
    <property type="component" value="Unassembled WGS sequence"/>
</dbReference>
<comment type="caution">
    <text evidence="1">The sequence shown here is derived from an EMBL/GenBank/DDBJ whole genome shotgun (WGS) entry which is preliminary data.</text>
</comment>
<accession>A0ACB7J3D2</accession>
<reference evidence="1 2" key="1">
    <citation type="journal article" date="2021" name="Appl. Environ. Microbiol.">
        <title>Genetic linkage and physical mapping for an oyster mushroom Pleurotus cornucopiae and QTL analysis for the trait cap color.</title>
        <authorList>
            <person name="Zhang Y."/>
            <person name="Gao W."/>
            <person name="Sonnenberg A."/>
            <person name="Chen Q."/>
            <person name="Zhang J."/>
            <person name="Huang C."/>
        </authorList>
    </citation>
    <scope>NUCLEOTIDE SEQUENCE [LARGE SCALE GENOMIC DNA]</scope>
    <source>
        <strain evidence="1">CCMSSC00406</strain>
    </source>
</reference>
<name>A0ACB7J3D2_PLECO</name>
<organism evidence="1 2">
    <name type="scientific">Pleurotus cornucopiae</name>
    <name type="common">Cornucopia mushroom</name>
    <dbReference type="NCBI Taxonomy" id="5321"/>
    <lineage>
        <taxon>Eukaryota</taxon>
        <taxon>Fungi</taxon>
        <taxon>Dikarya</taxon>
        <taxon>Basidiomycota</taxon>
        <taxon>Agaricomycotina</taxon>
        <taxon>Agaricomycetes</taxon>
        <taxon>Agaricomycetidae</taxon>
        <taxon>Agaricales</taxon>
        <taxon>Pleurotineae</taxon>
        <taxon>Pleurotaceae</taxon>
        <taxon>Pleurotus</taxon>
    </lineage>
</organism>
<evidence type="ECO:0000313" key="2">
    <source>
        <dbReference type="Proteomes" id="UP000824881"/>
    </source>
</evidence>
<evidence type="ECO:0000313" key="1">
    <source>
        <dbReference type="EMBL" id="KAG9224520.1"/>
    </source>
</evidence>
<gene>
    <name evidence="1" type="ORF">CCMSSC00406_0002329</name>
</gene>